<feature type="domain" description="CBM21" evidence="2">
    <location>
        <begin position="119"/>
        <end position="240"/>
    </location>
</feature>
<organism evidence="3 4">
    <name type="scientific">Smittium culicis</name>
    <dbReference type="NCBI Taxonomy" id="133412"/>
    <lineage>
        <taxon>Eukaryota</taxon>
        <taxon>Fungi</taxon>
        <taxon>Fungi incertae sedis</taxon>
        <taxon>Zoopagomycota</taxon>
        <taxon>Kickxellomycotina</taxon>
        <taxon>Harpellomycetes</taxon>
        <taxon>Harpellales</taxon>
        <taxon>Legeriomycetaceae</taxon>
        <taxon>Smittium</taxon>
    </lineage>
</organism>
<dbReference type="GO" id="GO:0000164">
    <property type="term" value="C:protein phosphatase type 1 complex"/>
    <property type="evidence" value="ECO:0007669"/>
    <property type="project" value="TreeGrafter"/>
</dbReference>
<proteinExistence type="predicted"/>
<protein>
    <submittedName>
        <fullName evidence="3">Protein phosphatase 1 regulatory subunit 3C</fullName>
    </submittedName>
</protein>
<dbReference type="GO" id="GO:0008157">
    <property type="term" value="F:protein phosphatase 1 binding"/>
    <property type="evidence" value="ECO:0007669"/>
    <property type="project" value="TreeGrafter"/>
</dbReference>
<dbReference type="OrthoDB" id="1881at2759"/>
<dbReference type="EMBL" id="LSSM01002101">
    <property type="protein sequence ID" value="OMJ23071.1"/>
    <property type="molecule type" value="Genomic_DNA"/>
</dbReference>
<dbReference type="PANTHER" id="PTHR12307">
    <property type="entry name" value="PROTEIN PHOSPHATASE 1 REGULATORY SUBUNIT"/>
    <property type="match status" value="1"/>
</dbReference>
<dbReference type="InterPro" id="IPR038175">
    <property type="entry name" value="CBM21_dom_sf"/>
</dbReference>
<dbReference type="PANTHER" id="PTHR12307:SF36">
    <property type="entry name" value="GLYCOGEN-BINDING SUBUNIT 76A"/>
    <property type="match status" value="1"/>
</dbReference>
<dbReference type="Proteomes" id="UP000187429">
    <property type="component" value="Unassembled WGS sequence"/>
</dbReference>
<feature type="region of interest" description="Disordered" evidence="1">
    <location>
        <begin position="398"/>
        <end position="427"/>
    </location>
</feature>
<gene>
    <name evidence="3" type="ORF">AYI69_g5129</name>
</gene>
<evidence type="ECO:0000259" key="2">
    <source>
        <dbReference type="PROSITE" id="PS51159"/>
    </source>
</evidence>
<dbReference type="Pfam" id="PF03370">
    <property type="entry name" value="CBM_21"/>
    <property type="match status" value="1"/>
</dbReference>
<evidence type="ECO:0000313" key="3">
    <source>
        <dbReference type="EMBL" id="OMJ23071.1"/>
    </source>
</evidence>
<dbReference type="AlphaFoldDB" id="A0A1R1Y7Y3"/>
<evidence type="ECO:0000313" key="4">
    <source>
        <dbReference type="Proteomes" id="UP000187429"/>
    </source>
</evidence>
<comment type="caution">
    <text evidence="3">The sequence shown here is derived from an EMBL/GenBank/DDBJ whole genome shotgun (WGS) entry which is preliminary data.</text>
</comment>
<dbReference type="Gene3D" id="2.60.40.2440">
    <property type="entry name" value="Carbohydrate binding type-21 domain"/>
    <property type="match status" value="1"/>
</dbReference>
<sequence length="427" mass="48043">MYISATPITDSPALTNSSKTLNLKPYVFLGSKNTPPSLKPSKKISNPNLKTCIRKSASKEQLKPRKKSVSFSDALEACCLFFKCEEPLACNRKIQTSSEGLHIKTKLICVRGPTRHILSSAHRNVFLESVRLDTDLNLIYGNVTVSNIAFEKHVLVRYSMDGWSSHTDITADFSKVIVSSNNQTQGTDCFTFVLQIPPIDTENTSYLDFPITQKIEFCLLYKVNGVEYWDNNCSRNYLYNVISYTPSPISSTNTNFNSKKAIHPKDPNFPIKVKSSSSLWELTKPKELVFSSKLNFIQAPSTSFQSSKPTVSSHLKHSLSSSPSIMSRNFSTSEIPWTSVDFYDYSISQPRSLSSQLQYQQSSTFESQQQPLQSINSLNSSFSNNFKSSQSPIHIKKNKKELSQSWYSHSPPNYSPPQPSFFASTQC</sequence>
<feature type="compositionally biased region" description="Polar residues" evidence="1">
    <location>
        <begin position="403"/>
        <end position="412"/>
    </location>
</feature>
<dbReference type="PROSITE" id="PS51159">
    <property type="entry name" value="CBM21"/>
    <property type="match status" value="1"/>
</dbReference>
<name>A0A1R1Y7Y3_9FUNG</name>
<evidence type="ECO:0000256" key="1">
    <source>
        <dbReference type="SAM" id="MobiDB-lite"/>
    </source>
</evidence>
<keyword evidence="4" id="KW-1185">Reference proteome</keyword>
<accession>A0A1R1Y7Y3</accession>
<dbReference type="InterPro" id="IPR050782">
    <property type="entry name" value="PP1_regulatory_subunit_3"/>
</dbReference>
<feature type="region of interest" description="Disordered" evidence="1">
    <location>
        <begin position="303"/>
        <end position="323"/>
    </location>
</feature>
<dbReference type="InterPro" id="IPR005036">
    <property type="entry name" value="CBM21_dom"/>
</dbReference>
<reference evidence="4" key="1">
    <citation type="submission" date="2017-01" db="EMBL/GenBank/DDBJ databases">
        <authorList>
            <person name="Wang Y."/>
            <person name="White M."/>
            <person name="Kvist S."/>
            <person name="Moncalvo J.-M."/>
        </authorList>
    </citation>
    <scope>NUCLEOTIDE SEQUENCE [LARGE SCALE GENOMIC DNA]</scope>
    <source>
        <strain evidence="4">ID-206-W2</strain>
    </source>
</reference>